<gene>
    <name evidence="1" type="ORF">WOLCODRAFT_137964</name>
</gene>
<name>A0A2H3JRM8_WOLCO</name>
<organism evidence="1 2">
    <name type="scientific">Wolfiporia cocos (strain MD-104)</name>
    <name type="common">Brown rot fungus</name>
    <dbReference type="NCBI Taxonomy" id="742152"/>
    <lineage>
        <taxon>Eukaryota</taxon>
        <taxon>Fungi</taxon>
        <taxon>Dikarya</taxon>
        <taxon>Basidiomycota</taxon>
        <taxon>Agaricomycotina</taxon>
        <taxon>Agaricomycetes</taxon>
        <taxon>Polyporales</taxon>
        <taxon>Phaeolaceae</taxon>
        <taxon>Wolfiporia</taxon>
    </lineage>
</organism>
<dbReference type="AlphaFoldDB" id="A0A2H3JRM8"/>
<protein>
    <submittedName>
        <fullName evidence="1">Uncharacterized protein</fullName>
    </submittedName>
</protein>
<evidence type="ECO:0000313" key="2">
    <source>
        <dbReference type="Proteomes" id="UP000218811"/>
    </source>
</evidence>
<dbReference type="EMBL" id="KB468124">
    <property type="protein sequence ID" value="PCH42553.1"/>
    <property type="molecule type" value="Genomic_DNA"/>
</dbReference>
<accession>A0A2H3JRM8</accession>
<keyword evidence="2" id="KW-1185">Reference proteome</keyword>
<sequence>MPEPSQTISVQSPNGRVVSTSHIYAPHHGPTSAPAGGLYGQWGGQGQPMSPYGQSYGDVVGNEVYPPIPANMAQPTYDHAITSSATSAHGYQPYDPAFWPASASSTATWQPVTSSVSPMASSPVGTVPADPTMAHSQNTRGPYQSSTPQTAWVRWDRRPENQEQIRASLQMMMTGARPRTAEEAAEMLYGSLLTCDTLRDEAEDESLRYF</sequence>
<evidence type="ECO:0000313" key="1">
    <source>
        <dbReference type="EMBL" id="PCH42553.1"/>
    </source>
</evidence>
<proteinExistence type="predicted"/>
<dbReference type="Proteomes" id="UP000218811">
    <property type="component" value="Unassembled WGS sequence"/>
</dbReference>
<reference evidence="1 2" key="1">
    <citation type="journal article" date="2012" name="Science">
        <title>The Paleozoic origin of enzymatic lignin decomposition reconstructed from 31 fungal genomes.</title>
        <authorList>
            <person name="Floudas D."/>
            <person name="Binder M."/>
            <person name="Riley R."/>
            <person name="Barry K."/>
            <person name="Blanchette R.A."/>
            <person name="Henrissat B."/>
            <person name="Martinez A.T."/>
            <person name="Otillar R."/>
            <person name="Spatafora J.W."/>
            <person name="Yadav J.S."/>
            <person name="Aerts A."/>
            <person name="Benoit I."/>
            <person name="Boyd A."/>
            <person name="Carlson A."/>
            <person name="Copeland A."/>
            <person name="Coutinho P.M."/>
            <person name="de Vries R.P."/>
            <person name="Ferreira P."/>
            <person name="Findley K."/>
            <person name="Foster B."/>
            <person name="Gaskell J."/>
            <person name="Glotzer D."/>
            <person name="Gorecki P."/>
            <person name="Heitman J."/>
            <person name="Hesse C."/>
            <person name="Hori C."/>
            <person name="Igarashi K."/>
            <person name="Jurgens J.A."/>
            <person name="Kallen N."/>
            <person name="Kersten P."/>
            <person name="Kohler A."/>
            <person name="Kuees U."/>
            <person name="Kumar T.K.A."/>
            <person name="Kuo A."/>
            <person name="LaButti K."/>
            <person name="Larrondo L.F."/>
            <person name="Lindquist E."/>
            <person name="Ling A."/>
            <person name="Lombard V."/>
            <person name="Lucas S."/>
            <person name="Lundell T."/>
            <person name="Martin R."/>
            <person name="McLaughlin D.J."/>
            <person name="Morgenstern I."/>
            <person name="Morin E."/>
            <person name="Murat C."/>
            <person name="Nagy L.G."/>
            <person name="Nolan M."/>
            <person name="Ohm R.A."/>
            <person name="Patyshakuliyeva A."/>
            <person name="Rokas A."/>
            <person name="Ruiz-Duenas F.J."/>
            <person name="Sabat G."/>
            <person name="Salamov A."/>
            <person name="Samejima M."/>
            <person name="Schmutz J."/>
            <person name="Slot J.C."/>
            <person name="St John F."/>
            <person name="Stenlid J."/>
            <person name="Sun H."/>
            <person name="Sun S."/>
            <person name="Syed K."/>
            <person name="Tsang A."/>
            <person name="Wiebenga A."/>
            <person name="Young D."/>
            <person name="Pisabarro A."/>
            <person name="Eastwood D.C."/>
            <person name="Martin F."/>
            <person name="Cullen D."/>
            <person name="Grigoriev I.V."/>
            <person name="Hibbett D.S."/>
        </authorList>
    </citation>
    <scope>NUCLEOTIDE SEQUENCE [LARGE SCALE GENOMIC DNA]</scope>
    <source>
        <strain evidence="1 2">MD-104</strain>
    </source>
</reference>